<keyword evidence="3" id="KW-0472">Membrane</keyword>
<dbReference type="PANTHER" id="PTHR19879:SF9">
    <property type="entry name" value="TRANSCRIPTION INITIATION FACTOR TFIID SUBUNIT 5"/>
    <property type="match status" value="1"/>
</dbReference>
<feature type="repeat" description="WD" evidence="1">
    <location>
        <begin position="701"/>
        <end position="735"/>
    </location>
</feature>
<dbReference type="InterPro" id="IPR015943">
    <property type="entry name" value="WD40/YVTN_repeat-like_dom_sf"/>
</dbReference>
<evidence type="ECO:0000256" key="3">
    <source>
        <dbReference type="SAM" id="Phobius"/>
    </source>
</evidence>
<feature type="transmembrane region" description="Helical" evidence="3">
    <location>
        <begin position="425"/>
        <end position="446"/>
    </location>
</feature>
<feature type="repeat" description="WD" evidence="1">
    <location>
        <begin position="535"/>
        <end position="576"/>
    </location>
</feature>
<accession>A0A5B2WJS5</accession>
<dbReference type="InterPro" id="IPR018247">
    <property type="entry name" value="EF_Hand_1_Ca_BS"/>
</dbReference>
<dbReference type="Gene3D" id="3.40.50.1460">
    <property type="match status" value="1"/>
</dbReference>
<reference evidence="5 6" key="2">
    <citation type="submission" date="2019-09" db="EMBL/GenBank/DDBJ databases">
        <authorList>
            <person name="Jin C."/>
        </authorList>
    </citation>
    <scope>NUCLEOTIDE SEQUENCE [LARGE SCALE GENOMIC DNA]</scope>
    <source>
        <strain evidence="5 6">AN110305</strain>
    </source>
</reference>
<keyword evidence="1" id="KW-0853">WD repeat</keyword>
<sequence length="735" mass="78940">MSGKRTALLIVTDTYQDETFSRLRAPQADAAALADVLRDPEIGDYTVEVLTNQPSQVARVRVNRLLNSAERDDLILLYVSGHGVKDESGRLHLVSTDTERQLLAATGVSAEFVRELIDHSNAGTVVVWLDCCYAGAFPSGRIPKAEGEVDVLAQLRTRTGRGCAVMTASTAIQFAYETAGTEIAGEQAPSVFTDAIAEGLRTGAADLNADGEIDAAELYSYVHDRVRASTPAQTPTRNDQVSGELYIAHSTRGLRLDPRLPAVIRQALRSSYLRVQLGAVHALTDLAADGDDVAEATLVRLAEGSGEIAAAASKALLPNTAVAEEIDQLRLRLEVQQRTTAEALDRLLRDVPAPGPVDQRTSPQPRQSAPRRPAVLRAPRPVPLTLPEGVSRMSDRDLWLATLAFTLVVLVAAGIVFVAPIGVTVLAAIGAAVIAAWLFVSFRLFYRDTSVTLTRAAVGTRRATFSPDGSLLSYQDDDLATWHTGTWTRVNTLMDHQFEGEAAFSGDGALLATTTRGMRRVEAWHTTDWTLATSLAAETQHVGAMAFSPSRAMLATSGRPGVVQLWDTETWTLLHQVAELDEGVHAMVFSPDGGSLAIAGDKSLTVLDTDTWAERADLAAQHPGWLQCLAFSPDGTTLATVGLMDRAVRLRSTAPPTVVAEHPSYVQHLAFSPDGRLLATACRDRAIRFWDTADWSILRKVVGHRGPVTSVAFSPDGNVLASTSTDGTVKLWAVG</sequence>
<dbReference type="PROSITE" id="PS00018">
    <property type="entry name" value="EF_HAND_1"/>
    <property type="match status" value="1"/>
</dbReference>
<comment type="caution">
    <text evidence="5">The sequence shown here is derived from an EMBL/GenBank/DDBJ whole genome shotgun (WGS) entry which is preliminary data.</text>
</comment>
<name>A0A5B2WJS5_9PSEU</name>
<feature type="transmembrane region" description="Helical" evidence="3">
    <location>
        <begin position="398"/>
        <end position="419"/>
    </location>
</feature>
<dbReference type="Proteomes" id="UP000323454">
    <property type="component" value="Unassembled WGS sequence"/>
</dbReference>
<reference evidence="5 6" key="1">
    <citation type="submission" date="2019-09" db="EMBL/GenBank/DDBJ databases">
        <title>Goodfellowia gen. nov., a new genus of the Pseudonocardineae related to Actinoalloteichus, containing Goodfellowia coeruleoviolacea gen. nov., comb. nov. gen. nov., comb. nov.</title>
        <authorList>
            <person name="Labeda D."/>
        </authorList>
    </citation>
    <scope>NUCLEOTIDE SEQUENCE [LARGE SCALE GENOMIC DNA]</scope>
    <source>
        <strain evidence="5 6">AN110305</strain>
    </source>
</reference>
<organism evidence="5 6">
    <name type="scientific">Solihabitans fulvus</name>
    <dbReference type="NCBI Taxonomy" id="1892852"/>
    <lineage>
        <taxon>Bacteria</taxon>
        <taxon>Bacillati</taxon>
        <taxon>Actinomycetota</taxon>
        <taxon>Actinomycetes</taxon>
        <taxon>Pseudonocardiales</taxon>
        <taxon>Pseudonocardiaceae</taxon>
        <taxon>Solihabitans</taxon>
    </lineage>
</organism>
<dbReference type="RefSeq" id="WP_149854707.1">
    <property type="nucleotide sequence ID" value="NZ_VUOB01000085.1"/>
</dbReference>
<dbReference type="GO" id="GO:0006508">
    <property type="term" value="P:proteolysis"/>
    <property type="evidence" value="ECO:0007669"/>
    <property type="project" value="InterPro"/>
</dbReference>
<dbReference type="InterPro" id="IPR001680">
    <property type="entry name" value="WD40_rpt"/>
</dbReference>
<evidence type="ECO:0000256" key="1">
    <source>
        <dbReference type="PROSITE-ProRule" id="PRU00221"/>
    </source>
</evidence>
<dbReference type="InterPro" id="IPR029030">
    <property type="entry name" value="Caspase-like_dom_sf"/>
</dbReference>
<dbReference type="Pfam" id="PF00400">
    <property type="entry name" value="WD40"/>
    <property type="match status" value="4"/>
</dbReference>
<dbReference type="CDD" id="cd00200">
    <property type="entry name" value="WD40"/>
    <property type="match status" value="1"/>
</dbReference>
<keyword evidence="6" id="KW-1185">Reference proteome</keyword>
<dbReference type="InterPro" id="IPR036322">
    <property type="entry name" value="WD40_repeat_dom_sf"/>
</dbReference>
<feature type="repeat" description="WD" evidence="1">
    <location>
        <begin position="659"/>
        <end position="700"/>
    </location>
</feature>
<dbReference type="AlphaFoldDB" id="A0A5B2WJS5"/>
<evidence type="ECO:0000259" key="4">
    <source>
        <dbReference type="Pfam" id="PF00656"/>
    </source>
</evidence>
<evidence type="ECO:0000256" key="2">
    <source>
        <dbReference type="SAM" id="MobiDB-lite"/>
    </source>
</evidence>
<keyword evidence="3" id="KW-1133">Transmembrane helix</keyword>
<feature type="compositionally biased region" description="Low complexity" evidence="2">
    <location>
        <begin position="359"/>
        <end position="378"/>
    </location>
</feature>
<feature type="region of interest" description="Disordered" evidence="2">
    <location>
        <begin position="351"/>
        <end position="378"/>
    </location>
</feature>
<dbReference type="PANTHER" id="PTHR19879">
    <property type="entry name" value="TRANSCRIPTION INITIATION FACTOR TFIID"/>
    <property type="match status" value="1"/>
</dbReference>
<dbReference type="GO" id="GO:0004197">
    <property type="term" value="F:cysteine-type endopeptidase activity"/>
    <property type="evidence" value="ECO:0007669"/>
    <property type="project" value="InterPro"/>
</dbReference>
<protein>
    <recommendedName>
        <fullName evidence="4">Peptidase C14 caspase domain-containing protein</fullName>
    </recommendedName>
</protein>
<dbReference type="EMBL" id="VUOB01000085">
    <property type="protein sequence ID" value="KAA2251168.1"/>
    <property type="molecule type" value="Genomic_DNA"/>
</dbReference>
<dbReference type="SUPFAM" id="SSF52129">
    <property type="entry name" value="Caspase-like"/>
    <property type="match status" value="1"/>
</dbReference>
<keyword evidence="3" id="KW-0812">Transmembrane</keyword>
<evidence type="ECO:0000313" key="5">
    <source>
        <dbReference type="EMBL" id="KAA2251168.1"/>
    </source>
</evidence>
<dbReference type="Pfam" id="PF00656">
    <property type="entry name" value="Peptidase_C14"/>
    <property type="match status" value="1"/>
</dbReference>
<dbReference type="PROSITE" id="PS50294">
    <property type="entry name" value="WD_REPEATS_REGION"/>
    <property type="match status" value="3"/>
</dbReference>
<gene>
    <name evidence="5" type="ORF">F0L68_37710</name>
</gene>
<feature type="domain" description="Peptidase C14 caspase" evidence="4">
    <location>
        <begin position="4"/>
        <end position="239"/>
    </location>
</feature>
<proteinExistence type="predicted"/>
<dbReference type="OrthoDB" id="491589at2"/>
<dbReference type="SMART" id="SM00320">
    <property type="entry name" value="WD40"/>
    <property type="match status" value="5"/>
</dbReference>
<dbReference type="NCBIfam" id="NF047832">
    <property type="entry name" value="caspase_w_EACC1"/>
    <property type="match status" value="1"/>
</dbReference>
<dbReference type="SUPFAM" id="SSF50978">
    <property type="entry name" value="WD40 repeat-like"/>
    <property type="match status" value="1"/>
</dbReference>
<dbReference type="PROSITE" id="PS50082">
    <property type="entry name" value="WD_REPEATS_2"/>
    <property type="match status" value="3"/>
</dbReference>
<evidence type="ECO:0000313" key="6">
    <source>
        <dbReference type="Proteomes" id="UP000323454"/>
    </source>
</evidence>
<dbReference type="InterPro" id="IPR011600">
    <property type="entry name" value="Pept_C14_caspase"/>
</dbReference>
<dbReference type="Gene3D" id="2.130.10.10">
    <property type="entry name" value="YVTN repeat-like/Quinoprotein amine dehydrogenase"/>
    <property type="match status" value="2"/>
</dbReference>